<organism evidence="2 3">
    <name type="scientific">Aquirufa regiilacus</name>
    <dbReference type="NCBI Taxonomy" id="3024868"/>
    <lineage>
        <taxon>Bacteria</taxon>
        <taxon>Pseudomonadati</taxon>
        <taxon>Bacteroidota</taxon>
        <taxon>Cytophagia</taxon>
        <taxon>Cytophagales</taxon>
        <taxon>Flectobacillaceae</taxon>
        <taxon>Aquirufa</taxon>
    </lineage>
</organism>
<protein>
    <recommendedName>
        <fullName evidence="4">Integrase</fullName>
    </recommendedName>
</protein>
<dbReference type="RefSeq" id="WP_315574293.1">
    <property type="nucleotide sequence ID" value="NZ_JARDXH010000001.1"/>
</dbReference>
<keyword evidence="1" id="KW-0812">Transmembrane</keyword>
<sequence length="82" mass="9611">MKPHTRKLYQIVRAKLHLGEQDGMRFIHGLQEEIQDSTNEFVSKDFVHQTVAEAKSELIKWMFIFWVGQGAVTYMIVSLMKN</sequence>
<evidence type="ECO:0008006" key="4">
    <source>
        <dbReference type="Google" id="ProtNLM"/>
    </source>
</evidence>
<accession>A0ABU3TTF8</accession>
<dbReference type="Proteomes" id="UP001249959">
    <property type="component" value="Unassembled WGS sequence"/>
</dbReference>
<dbReference type="EMBL" id="JAVNWW010000004">
    <property type="protein sequence ID" value="MDU0809155.1"/>
    <property type="molecule type" value="Genomic_DNA"/>
</dbReference>
<keyword evidence="1" id="KW-0472">Membrane</keyword>
<keyword evidence="1" id="KW-1133">Transmembrane helix</keyword>
<comment type="caution">
    <text evidence="2">The sequence shown here is derived from an EMBL/GenBank/DDBJ whole genome shotgun (WGS) entry which is preliminary data.</text>
</comment>
<evidence type="ECO:0000313" key="2">
    <source>
        <dbReference type="EMBL" id="MDU0809155.1"/>
    </source>
</evidence>
<gene>
    <name evidence="2" type="ORF">PQG45_08935</name>
</gene>
<evidence type="ECO:0000256" key="1">
    <source>
        <dbReference type="SAM" id="Phobius"/>
    </source>
</evidence>
<keyword evidence="3" id="KW-1185">Reference proteome</keyword>
<name>A0ABU3TTF8_9BACT</name>
<proteinExistence type="predicted"/>
<reference evidence="2 3" key="1">
    <citation type="submission" date="2023-09" db="EMBL/GenBank/DDBJ databases">
        <title>Aquirufa genomes.</title>
        <authorList>
            <person name="Pitt A."/>
        </authorList>
    </citation>
    <scope>NUCLEOTIDE SEQUENCE [LARGE SCALE GENOMIC DNA]</scope>
    <source>
        <strain evidence="2 3">LEOWEIH-7C</strain>
    </source>
</reference>
<evidence type="ECO:0000313" key="3">
    <source>
        <dbReference type="Proteomes" id="UP001249959"/>
    </source>
</evidence>
<feature type="transmembrane region" description="Helical" evidence="1">
    <location>
        <begin position="58"/>
        <end position="77"/>
    </location>
</feature>